<keyword evidence="4 7" id="KW-0812">Transmembrane</keyword>
<feature type="transmembrane region" description="Helical" evidence="7">
    <location>
        <begin position="91"/>
        <end position="112"/>
    </location>
</feature>
<organism evidence="9 10">
    <name type="scientific">Seonamhaeicola sediminis</name>
    <dbReference type="NCBI Taxonomy" id="2528206"/>
    <lineage>
        <taxon>Bacteria</taxon>
        <taxon>Pseudomonadati</taxon>
        <taxon>Bacteroidota</taxon>
        <taxon>Flavobacteriia</taxon>
        <taxon>Flavobacteriales</taxon>
        <taxon>Flavobacteriaceae</taxon>
    </lineage>
</organism>
<dbReference type="OrthoDB" id="9808602at2"/>
<accession>A0A562YGL1</accession>
<keyword evidence="6 7" id="KW-0472">Membrane</keyword>
<reference evidence="9 10" key="2">
    <citation type="submission" date="2019-07" db="EMBL/GenBank/DDBJ databases">
        <title>Seonamhaeicola sp. W255 draft genome.</title>
        <authorList>
            <person name="Zhang X.-Y."/>
            <person name="Zhang R."/>
            <person name="Zhong Y.-L."/>
            <person name="Du Z.-J."/>
        </authorList>
    </citation>
    <scope>NUCLEOTIDE SEQUENCE [LARGE SCALE GENOMIC DNA]</scope>
    <source>
        <strain evidence="9 10">W255</strain>
    </source>
</reference>
<dbReference type="RefSeq" id="WP_133355707.1">
    <property type="nucleotide sequence ID" value="NZ_SMZJ02000002.1"/>
</dbReference>
<gene>
    <name evidence="9" type="ORF">E1J38_004125</name>
</gene>
<comment type="similarity">
    <text evidence="2">Belongs to the bacterial sugar transferase family.</text>
</comment>
<evidence type="ECO:0000259" key="8">
    <source>
        <dbReference type="Pfam" id="PF02397"/>
    </source>
</evidence>
<dbReference type="InterPro" id="IPR017475">
    <property type="entry name" value="EPS_sugar_tfrase"/>
</dbReference>
<evidence type="ECO:0000256" key="3">
    <source>
        <dbReference type="ARBA" id="ARBA00022679"/>
    </source>
</evidence>
<feature type="domain" description="Bacterial sugar transferase" evidence="8">
    <location>
        <begin position="276"/>
        <end position="462"/>
    </location>
</feature>
<comment type="caution">
    <text evidence="9">The sequence shown here is derived from an EMBL/GenBank/DDBJ whole genome shotgun (WGS) entry which is preliminary data.</text>
</comment>
<dbReference type="Pfam" id="PF13727">
    <property type="entry name" value="CoA_binding_3"/>
    <property type="match status" value="1"/>
</dbReference>
<dbReference type="PANTHER" id="PTHR30576">
    <property type="entry name" value="COLANIC BIOSYNTHESIS UDP-GLUCOSE LIPID CARRIER TRANSFERASE"/>
    <property type="match status" value="1"/>
</dbReference>
<dbReference type="AlphaFoldDB" id="A0A562YGL1"/>
<dbReference type="EMBL" id="SMZJ02000002">
    <property type="protein sequence ID" value="TWO33970.1"/>
    <property type="molecule type" value="Genomic_DNA"/>
</dbReference>
<dbReference type="Pfam" id="PF02397">
    <property type="entry name" value="Bac_transf"/>
    <property type="match status" value="1"/>
</dbReference>
<dbReference type="NCBIfam" id="TIGR03025">
    <property type="entry name" value="EPS_sugtrans"/>
    <property type="match status" value="1"/>
</dbReference>
<evidence type="ECO:0000313" key="9">
    <source>
        <dbReference type="EMBL" id="TWO33970.1"/>
    </source>
</evidence>
<proteinExistence type="inferred from homology"/>
<evidence type="ECO:0000256" key="4">
    <source>
        <dbReference type="ARBA" id="ARBA00022692"/>
    </source>
</evidence>
<sequence>MGHVRGRYSWLLRPALIIYDIFIINVLAFYMLDFNDGSLYFFSSDFLNNKNLLYCIYSVLLWLISTFFINFYKVYRYTSVLKIFSLLVKQFLIYGVIVYAFLGVFRSINLSAFTTLNYLLYSFLAIAFLKLSSYYALKAVRAYLKGNQRNIVIVGGGESVKEILKIFNQKKELGYNIKGLFNADKSIKSDGTIEESFSFLRNNTQIDEIYCAIDQLSEKQVNEFVKCSNMNNFNIKFVPSNFKFFTKRLHVDYYNYLPVLSIQEVSLNNEFNKLIKRNFDILFSLIVVVLVLSWLSIILFILIKIESKGPLFYKHRRNGINYKEFNCYKYRSLYITEEVSGTYVKQNDSRVTKIGRFLRKTSIDELPQFINVLIGDMSLVGPRPHMLSFTEEYSKKIDKYDFIFRHHVKPGITGLAQIKGYRGEIENDVDIINRIKYDIFYIENWSLLLDFKIIFQTIINIFKGDKNAY</sequence>
<reference evidence="9 10" key="1">
    <citation type="submission" date="2019-03" db="EMBL/GenBank/DDBJ databases">
        <authorList>
            <person name="Zhong Y.L."/>
        </authorList>
    </citation>
    <scope>NUCLEOTIDE SEQUENCE [LARGE SCALE GENOMIC DNA]</scope>
    <source>
        <strain evidence="9 10">W255</strain>
    </source>
</reference>
<evidence type="ECO:0000313" key="10">
    <source>
        <dbReference type="Proteomes" id="UP000295814"/>
    </source>
</evidence>
<dbReference type="Gene3D" id="3.40.50.720">
    <property type="entry name" value="NAD(P)-binding Rossmann-like Domain"/>
    <property type="match status" value="1"/>
</dbReference>
<dbReference type="GO" id="GO:0016780">
    <property type="term" value="F:phosphotransferase activity, for other substituted phosphate groups"/>
    <property type="evidence" value="ECO:0007669"/>
    <property type="project" value="TreeGrafter"/>
</dbReference>
<keyword evidence="10" id="KW-1185">Reference proteome</keyword>
<keyword evidence="5 7" id="KW-1133">Transmembrane helix</keyword>
<feature type="transmembrane region" description="Helical" evidence="7">
    <location>
        <begin position="51"/>
        <end position="71"/>
    </location>
</feature>
<evidence type="ECO:0000256" key="5">
    <source>
        <dbReference type="ARBA" id="ARBA00022989"/>
    </source>
</evidence>
<feature type="transmembrane region" description="Helical" evidence="7">
    <location>
        <begin position="281"/>
        <end position="303"/>
    </location>
</feature>
<evidence type="ECO:0000256" key="1">
    <source>
        <dbReference type="ARBA" id="ARBA00004141"/>
    </source>
</evidence>
<dbReference type="InterPro" id="IPR003362">
    <property type="entry name" value="Bact_transf"/>
</dbReference>
<evidence type="ECO:0000256" key="2">
    <source>
        <dbReference type="ARBA" id="ARBA00006464"/>
    </source>
</evidence>
<dbReference type="PANTHER" id="PTHR30576:SF0">
    <property type="entry name" value="UNDECAPRENYL-PHOSPHATE N-ACETYLGALACTOSAMINYL 1-PHOSPHATE TRANSFERASE-RELATED"/>
    <property type="match status" value="1"/>
</dbReference>
<feature type="transmembrane region" description="Helical" evidence="7">
    <location>
        <begin position="12"/>
        <end position="31"/>
    </location>
</feature>
<dbReference type="Proteomes" id="UP000295814">
    <property type="component" value="Unassembled WGS sequence"/>
</dbReference>
<keyword evidence="3 9" id="KW-0808">Transferase</keyword>
<comment type="subcellular location">
    <subcellularLocation>
        <location evidence="1">Membrane</location>
        <topology evidence="1">Multi-pass membrane protein</topology>
    </subcellularLocation>
</comment>
<protein>
    <submittedName>
        <fullName evidence="9">Exopolysaccharide biosynthesis polyprenyl glycosylphosphotransferase</fullName>
    </submittedName>
</protein>
<feature type="transmembrane region" description="Helical" evidence="7">
    <location>
        <begin position="118"/>
        <end position="137"/>
    </location>
</feature>
<evidence type="ECO:0000256" key="6">
    <source>
        <dbReference type="ARBA" id="ARBA00023136"/>
    </source>
</evidence>
<evidence type="ECO:0000256" key="7">
    <source>
        <dbReference type="SAM" id="Phobius"/>
    </source>
</evidence>
<dbReference type="GO" id="GO:0016020">
    <property type="term" value="C:membrane"/>
    <property type="evidence" value="ECO:0007669"/>
    <property type="project" value="UniProtKB-SubCell"/>
</dbReference>
<name>A0A562YGL1_9FLAO</name>